<gene>
    <name evidence="1" type="ORF">ACH4TF_05250</name>
</gene>
<dbReference type="PANTHER" id="PTHR10668:SF105">
    <property type="entry name" value="DEHYDROGENASE-RELATED"/>
    <property type="match status" value="1"/>
</dbReference>
<dbReference type="PRINTS" id="PR00419">
    <property type="entry name" value="ADXRDTASE"/>
</dbReference>
<dbReference type="Proteomes" id="UP001611162">
    <property type="component" value="Unassembled WGS sequence"/>
</dbReference>
<sequence length="473" mass="50399">MTNAIVVGSGPNGLAAAVVLARKGANVTVFEAADEIGGGTRSGELTLPGLLHDHCAAVHPTGAGSPFFRSLELERHGLEWAWPDLDLAHPLDSGEAGIMRRSLAGTTEGLGPDGPAWRRLFGPLAASFEELAEDVLAPVTRFPRSPVTFARFGLRALLPATVVARRWRTERARALFAGAAAHLIHHLDRPTSSAVGLFHIAAGHRFGWPVARGGSRKIAEALASALREHGGTIETGVHVTSLSQLPTADVVMLDIAPRAAVALLGDRMPQNVRRAYGRWRHGPAAFKVDLAVEGAMPWTNDDCRRAGTVHLGGTLEEIRHSESEVAAGRMPERPFVLLSQQYLADPGRSAGNVHPVYAYAHVPQGFRGDATESVLRQIERFAPGFRERIVHVSACSPRELARENPNYVGGDILTGANVPAQVALRPRAALDPYSTGVPGVYLCSAATPPGAGVHGMCGYNAAQSALRHLRRRS</sequence>
<dbReference type="RefSeq" id="WP_397612235.1">
    <property type="nucleotide sequence ID" value="NZ_JBIRRB010000001.1"/>
</dbReference>
<organism evidence="1 2">
    <name type="scientific">Streptomyces abikoensis</name>
    <dbReference type="NCBI Taxonomy" id="97398"/>
    <lineage>
        <taxon>Bacteria</taxon>
        <taxon>Bacillati</taxon>
        <taxon>Actinomycetota</taxon>
        <taxon>Actinomycetes</taxon>
        <taxon>Kitasatosporales</taxon>
        <taxon>Streptomycetaceae</taxon>
        <taxon>Streptomyces</taxon>
    </lineage>
</organism>
<dbReference type="SUPFAM" id="SSF51905">
    <property type="entry name" value="FAD/NAD(P)-binding domain"/>
    <property type="match status" value="1"/>
</dbReference>
<accession>A0ABW7SZ56</accession>
<evidence type="ECO:0000313" key="1">
    <source>
        <dbReference type="EMBL" id="MFI0909850.1"/>
    </source>
</evidence>
<protein>
    <submittedName>
        <fullName evidence="1">Phytoene desaturase family protein</fullName>
    </submittedName>
</protein>
<proteinExistence type="predicted"/>
<keyword evidence="2" id="KW-1185">Reference proteome</keyword>
<reference evidence="1 2" key="1">
    <citation type="submission" date="2024-10" db="EMBL/GenBank/DDBJ databases">
        <title>The Natural Products Discovery Center: Release of the First 8490 Sequenced Strains for Exploring Actinobacteria Biosynthetic Diversity.</title>
        <authorList>
            <person name="Kalkreuter E."/>
            <person name="Kautsar S.A."/>
            <person name="Yang D."/>
            <person name="Bader C.D."/>
            <person name="Teijaro C.N."/>
            <person name="Fluegel L."/>
            <person name="Davis C.M."/>
            <person name="Simpson J.R."/>
            <person name="Lauterbach L."/>
            <person name="Steele A.D."/>
            <person name="Gui C."/>
            <person name="Meng S."/>
            <person name="Li G."/>
            <person name="Viehrig K."/>
            <person name="Ye F."/>
            <person name="Su P."/>
            <person name="Kiefer A.F."/>
            <person name="Nichols A."/>
            <person name="Cepeda A.J."/>
            <person name="Yan W."/>
            <person name="Fan B."/>
            <person name="Jiang Y."/>
            <person name="Adhikari A."/>
            <person name="Zheng C.-J."/>
            <person name="Schuster L."/>
            <person name="Cowan T.M."/>
            <person name="Smanski M.J."/>
            <person name="Chevrette M.G."/>
            <person name="De Carvalho L.P.S."/>
            <person name="Shen B."/>
        </authorList>
    </citation>
    <scope>NUCLEOTIDE SEQUENCE [LARGE SCALE GENOMIC DNA]</scope>
    <source>
        <strain evidence="1 2">NPDC020979</strain>
    </source>
</reference>
<dbReference type="EMBL" id="JBIRRB010000001">
    <property type="protein sequence ID" value="MFI0909850.1"/>
    <property type="molecule type" value="Genomic_DNA"/>
</dbReference>
<dbReference type="Pfam" id="PF13450">
    <property type="entry name" value="NAD_binding_8"/>
    <property type="match status" value="1"/>
</dbReference>
<dbReference type="Gene3D" id="3.50.50.60">
    <property type="entry name" value="FAD/NAD(P)-binding domain"/>
    <property type="match status" value="2"/>
</dbReference>
<dbReference type="InterPro" id="IPR036188">
    <property type="entry name" value="FAD/NAD-bd_sf"/>
</dbReference>
<name>A0ABW7SZ56_9ACTN</name>
<dbReference type="PANTHER" id="PTHR10668">
    <property type="entry name" value="PHYTOENE DEHYDROGENASE"/>
    <property type="match status" value="1"/>
</dbReference>
<comment type="caution">
    <text evidence="1">The sequence shown here is derived from an EMBL/GenBank/DDBJ whole genome shotgun (WGS) entry which is preliminary data.</text>
</comment>
<evidence type="ECO:0000313" key="2">
    <source>
        <dbReference type="Proteomes" id="UP001611162"/>
    </source>
</evidence>